<dbReference type="HOGENOM" id="CLU_2235952_0_0_1"/>
<organism evidence="3">
    <name type="scientific">Arthroderma gypseum (strain ATCC MYA-4604 / CBS 118893)</name>
    <name type="common">Microsporum gypseum</name>
    <dbReference type="NCBI Taxonomy" id="535722"/>
    <lineage>
        <taxon>Eukaryota</taxon>
        <taxon>Fungi</taxon>
        <taxon>Dikarya</taxon>
        <taxon>Ascomycota</taxon>
        <taxon>Pezizomycotina</taxon>
        <taxon>Eurotiomycetes</taxon>
        <taxon>Eurotiomycetidae</taxon>
        <taxon>Onygenales</taxon>
        <taxon>Arthrodermataceae</taxon>
        <taxon>Nannizzia</taxon>
    </lineage>
</organism>
<reference evidence="3" key="1">
    <citation type="journal article" date="2012" name="MBio">
        <title>Comparative genome analysis of Trichophyton rubrum and related dermatophytes reveals candidate genes involved in infection.</title>
        <authorList>
            <person name="Martinez D.A."/>
            <person name="Oliver B.G."/>
            <person name="Graeser Y."/>
            <person name="Goldberg J.M."/>
            <person name="Li W."/>
            <person name="Martinez-Rossi N.M."/>
            <person name="Monod M."/>
            <person name="Shelest E."/>
            <person name="Barton R.C."/>
            <person name="Birch E."/>
            <person name="Brakhage A.A."/>
            <person name="Chen Z."/>
            <person name="Gurr S.J."/>
            <person name="Heiman D."/>
            <person name="Heitman J."/>
            <person name="Kosti I."/>
            <person name="Rossi A."/>
            <person name="Saif S."/>
            <person name="Samalova M."/>
            <person name="Saunders C.W."/>
            <person name="Shea T."/>
            <person name="Summerbell R.C."/>
            <person name="Xu J."/>
            <person name="Young S."/>
            <person name="Zeng Q."/>
            <person name="Birren B.W."/>
            <person name="Cuomo C.A."/>
            <person name="White T.C."/>
        </authorList>
    </citation>
    <scope>NUCLEOTIDE SEQUENCE [LARGE SCALE GENOMIC DNA]</scope>
    <source>
        <strain evidence="3">ATCC MYA-4604 / CBS 118893</strain>
    </source>
</reference>
<keyword evidence="3" id="KW-1185">Reference proteome</keyword>
<dbReference type="VEuPathDB" id="FungiDB:MGYG_09086"/>
<evidence type="ECO:0000256" key="1">
    <source>
        <dbReference type="SAM" id="MobiDB-lite"/>
    </source>
</evidence>
<feature type="compositionally biased region" description="Polar residues" evidence="1">
    <location>
        <begin position="72"/>
        <end position="83"/>
    </location>
</feature>
<feature type="region of interest" description="Disordered" evidence="1">
    <location>
        <begin position="72"/>
        <end position="91"/>
    </location>
</feature>
<evidence type="ECO:0000313" key="3">
    <source>
        <dbReference type="Proteomes" id="UP000002669"/>
    </source>
</evidence>
<dbReference type="AlphaFoldDB" id="E4UW05"/>
<accession>E4UW05</accession>
<dbReference type="Proteomes" id="UP000002669">
    <property type="component" value="Unassembled WGS sequence"/>
</dbReference>
<dbReference type="EMBL" id="DS989825">
    <property type="protein sequence ID" value="EFR02453.1"/>
    <property type="molecule type" value="Genomic_DNA"/>
</dbReference>
<protein>
    <submittedName>
        <fullName evidence="2">Uncharacterized protein</fullName>
    </submittedName>
</protein>
<dbReference type="GeneID" id="10028140"/>
<gene>
    <name evidence="2" type="ORF">MGYG_09086</name>
</gene>
<dbReference type="RefSeq" id="XP_003172864.1">
    <property type="nucleotide sequence ID" value="XM_003172816.1"/>
</dbReference>
<evidence type="ECO:0000313" key="2">
    <source>
        <dbReference type="EMBL" id="EFR02453.1"/>
    </source>
</evidence>
<proteinExistence type="predicted"/>
<name>E4UW05_ARTGP</name>
<dbReference type="InParanoid" id="E4UW05"/>
<sequence>MDKPPVEIAASRLPAGLVALQSQSSSIKGRPAPASETEVGGFAAEGIKVLLYASCYKDRAHHRLPTGCLTASPGNHANSSSTPPAGDPCLDISTRPYSLTGFCYI</sequence>